<evidence type="ECO:0000256" key="2">
    <source>
        <dbReference type="ARBA" id="ARBA00022563"/>
    </source>
</evidence>
<evidence type="ECO:0000256" key="7">
    <source>
        <dbReference type="PIRSR" id="PIRSR001109-2"/>
    </source>
</evidence>
<dbReference type="PIRSF" id="PIRSF001109">
    <property type="entry name" value="Ad_hcy_hydrolase"/>
    <property type="match status" value="1"/>
</dbReference>
<evidence type="ECO:0000259" key="10">
    <source>
        <dbReference type="SMART" id="SM00997"/>
    </source>
</evidence>
<feature type="binding site" evidence="5">
    <location>
        <begin position="240"/>
        <end position="245"/>
    </location>
    <ligand>
        <name>NAD(+)</name>
        <dbReference type="ChEBI" id="CHEBI:57540"/>
    </ligand>
</feature>
<dbReference type="Pfam" id="PF05221">
    <property type="entry name" value="AdoHcyase"/>
    <property type="match status" value="1"/>
</dbReference>
<evidence type="ECO:0000256" key="3">
    <source>
        <dbReference type="ARBA" id="ARBA00022801"/>
    </source>
</evidence>
<organism evidence="11 12">
    <name type="scientific">Thermoanaerobaculum aquaticum</name>
    <dbReference type="NCBI Taxonomy" id="1312852"/>
    <lineage>
        <taxon>Bacteria</taxon>
        <taxon>Pseudomonadati</taxon>
        <taxon>Acidobacteriota</taxon>
        <taxon>Thermoanaerobaculia</taxon>
        <taxon>Thermoanaerobaculales</taxon>
        <taxon>Thermoanaerobaculaceae</taxon>
        <taxon>Thermoanaerobaculum</taxon>
    </lineage>
</organism>
<dbReference type="HAMAP" id="MF_00563">
    <property type="entry name" value="AdoHcyase"/>
    <property type="match status" value="1"/>
</dbReference>
<comment type="pathway">
    <text evidence="5 8">Amino-acid biosynthesis; L-homocysteine biosynthesis; L-homocysteine from S-adenosyl-L-homocysteine: step 1/1.</text>
</comment>
<protein>
    <recommendedName>
        <fullName evidence="5">Adenosylhomocysteinase</fullName>
        <ecNumber evidence="5">3.13.2.1</ecNumber>
    </recommendedName>
    <alternativeName>
        <fullName evidence="5">S-adenosyl-L-homocysteine hydrolase</fullName>
        <shortName evidence="5">AdoHcyase</shortName>
    </alternativeName>
</protein>
<accession>A0A062XYE5</accession>
<feature type="binding site" evidence="5 7">
    <location>
        <begin position="177"/>
        <end position="179"/>
    </location>
    <ligand>
        <name>NAD(+)</name>
        <dbReference type="ChEBI" id="CHEBI:57540"/>
    </ligand>
</feature>
<proteinExistence type="inferred from homology"/>
<comment type="function">
    <text evidence="5">May play a key role in the regulation of the intracellular concentration of adenosylhomocysteine.</text>
</comment>
<keyword evidence="4 5" id="KW-0520">NAD</keyword>
<dbReference type="InterPro" id="IPR020082">
    <property type="entry name" value="S-Ado-L-homoCys_hydrolase_CS"/>
</dbReference>
<dbReference type="UniPathway" id="UPA00314">
    <property type="reaction ID" value="UER00076"/>
</dbReference>
<feature type="domain" description="S-adenosyl-L-homocysteine hydrolase NAD binding" evidence="10">
    <location>
        <begin position="211"/>
        <end position="372"/>
    </location>
</feature>
<keyword evidence="12" id="KW-1185">Reference proteome</keyword>
<dbReference type="STRING" id="1312852.EG19_11990"/>
<dbReference type="GO" id="GO:0033353">
    <property type="term" value="P:S-adenosylmethionine cycle"/>
    <property type="evidence" value="ECO:0007669"/>
    <property type="project" value="TreeGrafter"/>
</dbReference>
<dbReference type="PROSITE" id="PS00738">
    <property type="entry name" value="ADOHCYASE_1"/>
    <property type="match status" value="1"/>
</dbReference>
<feature type="binding site" evidence="5">
    <location>
        <position position="298"/>
    </location>
    <ligand>
        <name>NAD(+)</name>
        <dbReference type="ChEBI" id="CHEBI:57540"/>
    </ligand>
</feature>
<dbReference type="AlphaFoldDB" id="A0A062XYE5"/>
<dbReference type="PANTHER" id="PTHR23420:SF0">
    <property type="entry name" value="ADENOSYLHOMOCYSTEINASE"/>
    <property type="match status" value="1"/>
</dbReference>
<evidence type="ECO:0000256" key="6">
    <source>
        <dbReference type="PIRSR" id="PIRSR001109-1"/>
    </source>
</evidence>
<dbReference type="InterPro" id="IPR036291">
    <property type="entry name" value="NAD(P)-bd_dom_sf"/>
</dbReference>
<keyword evidence="2 5" id="KW-0554">One-carbon metabolism</keyword>
<dbReference type="OrthoDB" id="9802717at2"/>
<dbReference type="FunFam" id="3.40.50.720:FF:000004">
    <property type="entry name" value="Adenosylhomocysteinase"/>
    <property type="match status" value="1"/>
</dbReference>
<feature type="binding site" evidence="5 7">
    <location>
        <position position="366"/>
    </location>
    <ligand>
        <name>NAD(+)</name>
        <dbReference type="ChEBI" id="CHEBI:57540"/>
    </ligand>
</feature>
<dbReference type="NCBIfam" id="NF004005">
    <property type="entry name" value="PRK05476.2-3"/>
    <property type="match status" value="1"/>
</dbReference>
<dbReference type="Proteomes" id="UP000027284">
    <property type="component" value="Unassembled WGS sequence"/>
</dbReference>
<dbReference type="InterPro" id="IPR042172">
    <property type="entry name" value="Adenosylhomocyst_ase-like_sf"/>
</dbReference>
<feature type="binding site" evidence="5 6">
    <location>
        <position position="56"/>
    </location>
    <ligand>
        <name>substrate</name>
    </ligand>
</feature>
<dbReference type="InterPro" id="IPR015878">
    <property type="entry name" value="Ado_hCys_hydrolase_NAD-bd"/>
</dbReference>
<dbReference type="GO" id="GO:0071269">
    <property type="term" value="P:L-homocysteine biosynthetic process"/>
    <property type="evidence" value="ECO:0007669"/>
    <property type="project" value="UniProtKB-UniRule"/>
</dbReference>
<name>A0A062XYE5_9BACT</name>
<reference evidence="11 12" key="1">
    <citation type="submission" date="2014-04" db="EMBL/GenBank/DDBJ databases">
        <title>The Genome Sequence of Thermoanaerobaculum aquaticum MP-01, The First Cultivated Group 23 Acidobacterium.</title>
        <authorList>
            <person name="Stamps B.W."/>
            <person name="Losey N.A."/>
            <person name="Lawson P.A."/>
            <person name="Stevenson B.S."/>
        </authorList>
    </citation>
    <scope>NUCLEOTIDE SEQUENCE [LARGE SCALE GENOMIC DNA]</scope>
    <source>
        <strain evidence="11 12">MP-01</strain>
    </source>
</reference>
<feature type="binding site" evidence="7">
    <location>
        <begin position="242"/>
        <end position="247"/>
    </location>
    <ligand>
        <name>NAD(+)</name>
        <dbReference type="ChEBI" id="CHEBI:57540"/>
    </ligand>
</feature>
<evidence type="ECO:0000256" key="1">
    <source>
        <dbReference type="ARBA" id="ARBA00007122"/>
    </source>
</evidence>
<dbReference type="SUPFAM" id="SSF52283">
    <property type="entry name" value="Formate/glycerate dehydrogenase catalytic domain-like"/>
    <property type="match status" value="1"/>
</dbReference>
<dbReference type="NCBIfam" id="TIGR00936">
    <property type="entry name" value="ahcY"/>
    <property type="match status" value="1"/>
</dbReference>
<dbReference type="Gene3D" id="3.40.50.720">
    <property type="entry name" value="NAD(P)-binding Rossmann-like Domain"/>
    <property type="match status" value="1"/>
</dbReference>
<feature type="binding site" evidence="5 7">
    <location>
        <position position="263"/>
    </location>
    <ligand>
        <name>NAD(+)</name>
        <dbReference type="ChEBI" id="CHEBI:57540"/>
    </ligand>
</feature>
<dbReference type="EMBL" id="JMFG01000008">
    <property type="protein sequence ID" value="KDA54429.1"/>
    <property type="molecule type" value="Genomic_DNA"/>
</dbReference>
<evidence type="ECO:0000256" key="8">
    <source>
        <dbReference type="RuleBase" id="RU000548"/>
    </source>
</evidence>
<comment type="caution">
    <text evidence="11">The sequence shown here is derived from an EMBL/GenBank/DDBJ whole genome shotgun (WGS) entry which is preliminary data.</text>
</comment>
<comment type="cofactor">
    <cofactor evidence="5 7 8">
        <name>NAD(+)</name>
        <dbReference type="ChEBI" id="CHEBI:57540"/>
    </cofactor>
    <text evidence="5 7 8">Binds 1 NAD(+) per subunit.</text>
</comment>
<dbReference type="RefSeq" id="WP_038047715.1">
    <property type="nucleotide sequence ID" value="NZ_JMFG01000008.1"/>
</dbReference>
<comment type="similarity">
    <text evidence="1 5 9">Belongs to the adenosylhomocysteinase family.</text>
</comment>
<feature type="binding site" evidence="5 6">
    <location>
        <position position="128"/>
    </location>
    <ligand>
        <name>substrate</name>
    </ligand>
</feature>
<dbReference type="GO" id="GO:0005829">
    <property type="term" value="C:cytosol"/>
    <property type="evidence" value="ECO:0007669"/>
    <property type="project" value="TreeGrafter"/>
</dbReference>
<dbReference type="PANTHER" id="PTHR23420">
    <property type="entry name" value="ADENOSYLHOMOCYSTEINASE"/>
    <property type="match status" value="1"/>
</dbReference>
<dbReference type="CDD" id="cd00401">
    <property type="entry name" value="SAHH"/>
    <property type="match status" value="1"/>
</dbReference>
<feature type="binding site" evidence="5 6">
    <location>
        <position position="210"/>
    </location>
    <ligand>
        <name>substrate</name>
    </ligand>
</feature>
<dbReference type="SMART" id="SM00997">
    <property type="entry name" value="AdoHcyase_NAD"/>
    <property type="match status" value="1"/>
</dbReference>
<dbReference type="Pfam" id="PF00670">
    <property type="entry name" value="AdoHcyase_NAD"/>
    <property type="match status" value="1"/>
</dbReference>
<dbReference type="PROSITE" id="PS00739">
    <property type="entry name" value="ADOHCYASE_2"/>
    <property type="match status" value="1"/>
</dbReference>
<dbReference type="SUPFAM" id="SSF51735">
    <property type="entry name" value="NAD(P)-binding Rossmann-fold domains"/>
    <property type="match status" value="1"/>
</dbReference>
<dbReference type="Gene3D" id="3.40.50.1480">
    <property type="entry name" value="Adenosylhomocysteinase-like"/>
    <property type="match status" value="1"/>
</dbReference>
<feature type="binding site" evidence="7">
    <location>
        <position position="373"/>
    </location>
    <ligand>
        <name>NAD(+)</name>
        <dbReference type="ChEBI" id="CHEBI:57540"/>
    </ligand>
</feature>
<evidence type="ECO:0000256" key="5">
    <source>
        <dbReference type="HAMAP-Rule" id="MF_00563"/>
    </source>
</evidence>
<dbReference type="EC" id="3.13.2.1" evidence="5"/>
<comment type="catalytic activity">
    <reaction evidence="5 8">
        <text>S-adenosyl-L-homocysteine + H2O = L-homocysteine + adenosine</text>
        <dbReference type="Rhea" id="RHEA:21708"/>
        <dbReference type="ChEBI" id="CHEBI:15377"/>
        <dbReference type="ChEBI" id="CHEBI:16335"/>
        <dbReference type="ChEBI" id="CHEBI:57856"/>
        <dbReference type="ChEBI" id="CHEBI:58199"/>
        <dbReference type="EC" id="3.13.2.1"/>
    </reaction>
</comment>
<feature type="binding site" evidence="5 6">
    <location>
        <position position="206"/>
    </location>
    <ligand>
        <name>substrate</name>
    </ligand>
</feature>
<evidence type="ECO:0000256" key="9">
    <source>
        <dbReference type="RuleBase" id="RU004166"/>
    </source>
</evidence>
<evidence type="ECO:0000313" key="11">
    <source>
        <dbReference type="EMBL" id="KDA54429.1"/>
    </source>
</evidence>
<keyword evidence="3 5" id="KW-0378">Hydrolase</keyword>
<feature type="binding site" evidence="5">
    <location>
        <position position="211"/>
    </location>
    <ligand>
        <name>NAD(+)</name>
        <dbReference type="ChEBI" id="CHEBI:57540"/>
    </ligand>
</feature>
<gene>
    <name evidence="5" type="primary">ahcY</name>
    <name evidence="11" type="ORF">EG19_11990</name>
</gene>
<dbReference type="GO" id="GO:0006730">
    <property type="term" value="P:one-carbon metabolic process"/>
    <property type="evidence" value="ECO:0007669"/>
    <property type="project" value="UniProtKB-UniRule"/>
</dbReference>
<feature type="binding site" evidence="5 7">
    <location>
        <begin position="319"/>
        <end position="321"/>
    </location>
    <ligand>
        <name>NAD(+)</name>
        <dbReference type="ChEBI" id="CHEBI:57540"/>
    </ligand>
</feature>
<dbReference type="SMART" id="SM00996">
    <property type="entry name" value="AdoHcyase"/>
    <property type="match status" value="1"/>
</dbReference>
<evidence type="ECO:0000256" key="4">
    <source>
        <dbReference type="ARBA" id="ARBA00023027"/>
    </source>
</evidence>
<dbReference type="GO" id="GO:0004013">
    <property type="term" value="F:adenosylhomocysteinase activity"/>
    <property type="evidence" value="ECO:0007669"/>
    <property type="project" value="UniProtKB-UniRule"/>
</dbReference>
<feature type="binding site" evidence="5 6">
    <location>
        <position position="176"/>
    </location>
    <ligand>
        <name>substrate</name>
    </ligand>
</feature>
<dbReference type="InterPro" id="IPR000043">
    <property type="entry name" value="Adenosylhomocysteinase-like"/>
</dbReference>
<keyword evidence="5" id="KW-0963">Cytoplasm</keyword>
<evidence type="ECO:0000313" key="12">
    <source>
        <dbReference type="Proteomes" id="UP000027284"/>
    </source>
</evidence>
<sequence>MGVPEHHVADLSKAAEGSARIAWAGREMPVLAEIRRRFEVEKPLAGQRLSACLHVTTETANLVLTLKAGGAEVRLCASNPLSTQDDVAAALVAEHGVSVFAIRGEDQATYYRHIRQCLESSPTLTMDDGADLVSSLLLLGRGELAKAHPEVRALGEKLGEAGCQALVSGVLGSTEETTTGVIRLRAMERDGVLRFPVIAVNDSDTKHLFDNRYGTGQSTIDGILRATNVLLAGKVVVVAGYGWCGRGVAMRAHGMGARVVVTEVDPVRALEAAMDGFAVMPMAEAAKVGDLFITVTGNCSVITLEHARHMKDGAILANSGHFDVEIDLASLREAASEIRDVRPNVEAYRFPWGKTLFVLAQGRLVNLAAAEGHPAAVMDMSFANQALAAEYLVKTAGRLQPKVYRLPADLDREIARLKLATMGVKCDVLTPEQERYLASWREGT</sequence>
<comment type="subcellular location">
    <subcellularLocation>
        <location evidence="5">Cytoplasm</location>
    </subcellularLocation>
</comment>